<evidence type="ECO:0000313" key="1">
    <source>
        <dbReference type="EMBL" id="KKL01572.1"/>
    </source>
</evidence>
<comment type="caution">
    <text evidence="1">The sequence shown here is derived from an EMBL/GenBank/DDBJ whole genome shotgun (WGS) entry which is preliminary data.</text>
</comment>
<accession>A0A0F9CCG9</accession>
<dbReference type="EMBL" id="LAZR01044963">
    <property type="protein sequence ID" value="KKL01572.1"/>
    <property type="molecule type" value="Genomic_DNA"/>
</dbReference>
<organism evidence="1">
    <name type="scientific">marine sediment metagenome</name>
    <dbReference type="NCBI Taxonomy" id="412755"/>
    <lineage>
        <taxon>unclassified sequences</taxon>
        <taxon>metagenomes</taxon>
        <taxon>ecological metagenomes</taxon>
    </lineage>
</organism>
<dbReference type="AlphaFoldDB" id="A0A0F9CCG9"/>
<sequence>MSYQFDVSYPVENGQGLHQIQEDILRRFPTCYRGEETPGPKYHSIIYYTDQAQEIARLANTLRQADTRFFVAFVNYDGKYIYYHPIELAALNPAAIQQYVQVMEHLSQTERSLHDYLVNLYHSVPTHVEFNL</sequence>
<gene>
    <name evidence="1" type="ORF">LCGC14_2626920</name>
</gene>
<proteinExistence type="predicted"/>
<protein>
    <submittedName>
        <fullName evidence="1">Uncharacterized protein</fullName>
    </submittedName>
</protein>
<name>A0A0F9CCG9_9ZZZZ</name>
<reference evidence="1" key="1">
    <citation type="journal article" date="2015" name="Nature">
        <title>Complex archaea that bridge the gap between prokaryotes and eukaryotes.</title>
        <authorList>
            <person name="Spang A."/>
            <person name="Saw J.H."/>
            <person name="Jorgensen S.L."/>
            <person name="Zaremba-Niedzwiedzka K."/>
            <person name="Martijn J."/>
            <person name="Lind A.E."/>
            <person name="van Eijk R."/>
            <person name="Schleper C."/>
            <person name="Guy L."/>
            <person name="Ettema T.J."/>
        </authorList>
    </citation>
    <scope>NUCLEOTIDE SEQUENCE</scope>
</reference>